<accession>A0ABR3PWZ7</accession>
<dbReference type="RefSeq" id="XP_069206582.1">
    <property type="nucleotide sequence ID" value="XM_069356741.1"/>
</dbReference>
<dbReference type="Proteomes" id="UP001565368">
    <property type="component" value="Unassembled WGS sequence"/>
</dbReference>
<comment type="caution">
    <text evidence="2">The sequence shown here is derived from an EMBL/GenBank/DDBJ whole genome shotgun (WGS) entry which is preliminary data.</text>
</comment>
<organism evidence="2 3">
    <name type="scientific">Vanrija albida</name>
    <dbReference type="NCBI Taxonomy" id="181172"/>
    <lineage>
        <taxon>Eukaryota</taxon>
        <taxon>Fungi</taxon>
        <taxon>Dikarya</taxon>
        <taxon>Basidiomycota</taxon>
        <taxon>Agaricomycotina</taxon>
        <taxon>Tremellomycetes</taxon>
        <taxon>Trichosporonales</taxon>
        <taxon>Trichosporonaceae</taxon>
        <taxon>Vanrija</taxon>
    </lineage>
</organism>
<keyword evidence="3" id="KW-1185">Reference proteome</keyword>
<evidence type="ECO:0000313" key="2">
    <source>
        <dbReference type="EMBL" id="KAL1406638.1"/>
    </source>
</evidence>
<reference evidence="2 3" key="1">
    <citation type="submission" date="2023-08" db="EMBL/GenBank/DDBJ databases">
        <title>Annotated Genome Sequence of Vanrija albida AlHP1.</title>
        <authorList>
            <person name="Herzog R."/>
        </authorList>
    </citation>
    <scope>NUCLEOTIDE SEQUENCE [LARGE SCALE GENOMIC DNA]</scope>
    <source>
        <strain evidence="2 3">AlHP1</strain>
    </source>
</reference>
<protein>
    <submittedName>
        <fullName evidence="2">Uncharacterized protein</fullName>
    </submittedName>
</protein>
<evidence type="ECO:0000256" key="1">
    <source>
        <dbReference type="SAM" id="MobiDB-lite"/>
    </source>
</evidence>
<name>A0ABR3PWZ7_9TREE</name>
<feature type="region of interest" description="Disordered" evidence="1">
    <location>
        <begin position="1"/>
        <end position="28"/>
    </location>
</feature>
<dbReference type="EMBL" id="JBBXJM010000006">
    <property type="protein sequence ID" value="KAL1406638.1"/>
    <property type="molecule type" value="Genomic_DNA"/>
</dbReference>
<feature type="region of interest" description="Disordered" evidence="1">
    <location>
        <begin position="56"/>
        <end position="76"/>
    </location>
</feature>
<dbReference type="GeneID" id="95989387"/>
<proteinExistence type="predicted"/>
<feature type="compositionally biased region" description="Low complexity" evidence="1">
    <location>
        <begin position="19"/>
        <end position="28"/>
    </location>
</feature>
<sequence>MGLVEDAYRKLGQYVDPKGPSQGSSQPSLAHQCMCQHLPGCSASRPHQAPYAPTPYAPAGNILPPPPSPTPPYAALNPASAGPAAYNAAPPHGPPGSIQGPGGYYLAWDDYKRLLKDKKRMKQLKGTDYAPGGPLGPQGYFMTHKQEKKRRKDKEEDELWDAIFGEL</sequence>
<feature type="compositionally biased region" description="Pro residues" evidence="1">
    <location>
        <begin position="63"/>
        <end position="72"/>
    </location>
</feature>
<evidence type="ECO:0000313" key="3">
    <source>
        <dbReference type="Proteomes" id="UP001565368"/>
    </source>
</evidence>
<gene>
    <name evidence="2" type="ORF">Q8F55_008344</name>
</gene>
<feature type="region of interest" description="Disordered" evidence="1">
    <location>
        <begin position="123"/>
        <end position="156"/>
    </location>
</feature>